<dbReference type="GO" id="GO:0046872">
    <property type="term" value="F:metal ion binding"/>
    <property type="evidence" value="ECO:0007669"/>
    <property type="project" value="UniProtKB-KW"/>
</dbReference>
<dbReference type="Pfam" id="PF07687">
    <property type="entry name" value="M20_dimer"/>
    <property type="match status" value="1"/>
</dbReference>
<protein>
    <submittedName>
        <fullName evidence="5">Cytosolic non specific dipeptidase</fullName>
    </submittedName>
</protein>
<dbReference type="PANTHER" id="PTHR43270:SF4">
    <property type="entry name" value="CARNOSINE DIPEPTIDASE 2, ISOFORM A"/>
    <property type="match status" value="1"/>
</dbReference>
<dbReference type="InterPro" id="IPR051458">
    <property type="entry name" value="Cyt/Met_Dipeptidase"/>
</dbReference>
<keyword evidence="6" id="KW-1185">Reference proteome</keyword>
<keyword evidence="1" id="KW-0645">Protease</keyword>
<reference evidence="5" key="2">
    <citation type="submission" date="2015-11" db="EMBL/GenBank/DDBJ databases">
        <authorList>
            <person name="Zhang Y."/>
            <person name="Guo Z."/>
        </authorList>
    </citation>
    <scope>NUCLEOTIDE SEQUENCE</scope>
</reference>
<dbReference type="InterPro" id="IPR011650">
    <property type="entry name" value="Peptidase_M20_dimer"/>
</dbReference>
<dbReference type="SUPFAM" id="SSF53187">
    <property type="entry name" value="Zn-dependent exopeptidases"/>
    <property type="match status" value="1"/>
</dbReference>
<evidence type="ECO:0000313" key="6">
    <source>
        <dbReference type="Proteomes" id="UP000017246"/>
    </source>
</evidence>
<reference evidence="5" key="1">
    <citation type="journal article" date="2013" name="Nature">
        <title>The genomes of four tapeworm species reveal adaptations to parasitism.</title>
        <authorList>
            <person name="Tsai I.J."/>
            <person name="Zarowiecki M."/>
            <person name="Holroyd N."/>
            <person name="Garciarrubio A."/>
            <person name="Sanchez-Flores A."/>
            <person name="Brooks K.L."/>
            <person name="Tracey A."/>
            <person name="Bobes R.J."/>
            <person name="Fragoso G."/>
            <person name="Sciutto E."/>
            <person name="Aslett M."/>
            <person name="Beasley H."/>
            <person name="Bennett H.M."/>
            <person name="Cai J."/>
            <person name="Camicia F."/>
            <person name="Clark R."/>
            <person name="Cucher M."/>
            <person name="De Silva N."/>
            <person name="Day T.A."/>
            <person name="Deplazes P."/>
            <person name="Estrada K."/>
            <person name="Fernandez C."/>
            <person name="Holland P.W."/>
            <person name="Hou J."/>
            <person name="Hu S."/>
            <person name="Huckvale T."/>
            <person name="Hung S.S."/>
            <person name="Kamenetzky L."/>
            <person name="Keane J.A."/>
            <person name="Kiss F."/>
            <person name="Koziol U."/>
            <person name="Lambert O."/>
            <person name="Liu K."/>
            <person name="Luo X."/>
            <person name="Luo Y."/>
            <person name="Macchiaroli N."/>
            <person name="Nichol S."/>
            <person name="Paps J."/>
            <person name="Parkinson J."/>
            <person name="Pouchkina-Stantcheva N."/>
            <person name="Riddiford N."/>
            <person name="Rosenzvit M."/>
            <person name="Salinas G."/>
            <person name="Wasmuth J.D."/>
            <person name="Zamanian M."/>
            <person name="Zheng Y."/>
            <person name="Cai X."/>
            <person name="Soberon X."/>
            <person name="Olson P.D."/>
            <person name="Laclette J.P."/>
            <person name="Brehm K."/>
            <person name="Berriman M."/>
            <person name="Garciarrubio A."/>
            <person name="Bobes R.J."/>
            <person name="Fragoso G."/>
            <person name="Sanchez-Flores A."/>
            <person name="Estrada K."/>
            <person name="Cevallos M.A."/>
            <person name="Morett E."/>
            <person name="Gonzalez V."/>
            <person name="Portillo T."/>
            <person name="Ochoa-Leyva A."/>
            <person name="Jose M.V."/>
            <person name="Sciutto E."/>
            <person name="Landa A."/>
            <person name="Jimenez L."/>
            <person name="Valdes V."/>
            <person name="Carrero J.C."/>
            <person name="Larralde C."/>
            <person name="Morales-Montor J."/>
            <person name="Limon-Lason J."/>
            <person name="Soberon X."/>
            <person name="Laclette J.P."/>
        </authorList>
    </citation>
    <scope>NUCLEOTIDE SEQUENCE [LARGE SCALE GENOMIC DNA]</scope>
</reference>
<evidence type="ECO:0000313" key="5">
    <source>
        <dbReference type="EMBL" id="CDS42215.1"/>
    </source>
</evidence>
<sequence length="515" mass="59378">MSEWNRTNPKMDRYLDVLLQLIDRRTDTYIRRLEELVAISSISDDINHRLDVLKALRWCGIRLKNMGFEICYRNVGDEDIYEGESLPLHPTERMPLPFVLCASLGHDLTKRTLLIYGHVDVKAVTPQEAWVTNPFKLTVIEGRMYGRGVADDKGPLLGWINAIEAYMQCNMEVPVNVRFLIEGGEETGSEGLPELLQEMKKDFLKDIDCVAISDSHWLNIDTPCLTYGLRGVIYFYVYVEGSKRNLHSGCHGGAIQEPLIDLQALMSSLISENGKVLIPGVYDYVRRPEKEELERFAKLDFDPDTYTNQIQTWALYSRDKVEILRRRWLLPSIEIHGIEKSFDSMGAPTLIPKEVMGKFSLRLVPDQDPRFLVNRVKCYLEEVHLRRCSGNKLRIKAFGDGWPFLADYSCSNYRAAYEALRHVWKKEPDLIRDGATIFMAGALEEATNRDVVLIPISENQDFIHDGLEWMSVRNYINGIKVFATYLHKLRCLGLAGPKDEARKQDLRLKWRKSLW</sequence>
<proteinExistence type="predicted"/>
<dbReference type="Proteomes" id="UP000017246">
    <property type="component" value="Unassembled WGS sequence"/>
</dbReference>
<evidence type="ECO:0000256" key="1">
    <source>
        <dbReference type="ARBA" id="ARBA00022670"/>
    </source>
</evidence>
<evidence type="ECO:0000256" key="3">
    <source>
        <dbReference type="ARBA" id="ARBA00022801"/>
    </source>
</evidence>
<organism evidence="5 6">
    <name type="scientific">Echinococcus multilocularis</name>
    <name type="common">Fox tapeworm</name>
    <dbReference type="NCBI Taxonomy" id="6211"/>
    <lineage>
        <taxon>Eukaryota</taxon>
        <taxon>Metazoa</taxon>
        <taxon>Spiralia</taxon>
        <taxon>Lophotrochozoa</taxon>
        <taxon>Platyhelminthes</taxon>
        <taxon>Cestoda</taxon>
        <taxon>Eucestoda</taxon>
        <taxon>Cyclophyllidea</taxon>
        <taxon>Taeniidae</taxon>
        <taxon>Echinococcus</taxon>
    </lineage>
</organism>
<dbReference type="OMA" id="LVYGHHD"/>
<dbReference type="Gene3D" id="3.40.630.10">
    <property type="entry name" value="Zn peptidases"/>
    <property type="match status" value="1"/>
</dbReference>
<dbReference type="EMBL" id="LN902842">
    <property type="protein sequence ID" value="CDS42215.1"/>
    <property type="molecule type" value="Genomic_DNA"/>
</dbReference>
<dbReference type="Gene3D" id="3.30.70.360">
    <property type="match status" value="1"/>
</dbReference>
<dbReference type="Pfam" id="PF01546">
    <property type="entry name" value="Peptidase_M20"/>
    <property type="match status" value="1"/>
</dbReference>
<keyword evidence="3" id="KW-0378">Hydrolase</keyword>
<dbReference type="InterPro" id="IPR002933">
    <property type="entry name" value="Peptidase_M20"/>
</dbReference>
<evidence type="ECO:0000256" key="2">
    <source>
        <dbReference type="ARBA" id="ARBA00022723"/>
    </source>
</evidence>
<dbReference type="OrthoDB" id="7832001at2759"/>
<dbReference type="GO" id="GO:0006508">
    <property type="term" value="P:proteolysis"/>
    <property type="evidence" value="ECO:0007669"/>
    <property type="project" value="UniProtKB-KW"/>
</dbReference>
<accession>A0A068YFV5</accession>
<dbReference type="GO" id="GO:0008233">
    <property type="term" value="F:peptidase activity"/>
    <property type="evidence" value="ECO:0007669"/>
    <property type="project" value="UniProtKB-KW"/>
</dbReference>
<dbReference type="STRING" id="6211.A0A068YFV5"/>
<name>A0A068YFV5_ECHMU</name>
<dbReference type="AlphaFoldDB" id="A0A068YFV5"/>
<feature type="domain" description="Peptidase M20 dimerisation" evidence="4">
    <location>
        <begin position="227"/>
        <end position="384"/>
    </location>
</feature>
<evidence type="ECO:0000259" key="4">
    <source>
        <dbReference type="Pfam" id="PF07687"/>
    </source>
</evidence>
<dbReference type="eggNOG" id="KOG2276">
    <property type="taxonomic scope" value="Eukaryota"/>
</dbReference>
<dbReference type="PANTHER" id="PTHR43270">
    <property type="entry name" value="BETA-ALA-HIS DIPEPTIDASE"/>
    <property type="match status" value="1"/>
</dbReference>
<keyword evidence="2" id="KW-0479">Metal-binding</keyword>
<gene>
    <name evidence="5" type="ORF">EmuJ_000992300</name>
</gene>